<comment type="caution">
    <text evidence="3">The sequence shown here is derived from an EMBL/GenBank/DDBJ whole genome shotgun (WGS) entry which is preliminary data.</text>
</comment>
<evidence type="ECO:0000313" key="4">
    <source>
        <dbReference type="Proteomes" id="UP001157091"/>
    </source>
</evidence>
<feature type="compositionally biased region" description="Gly residues" evidence="1">
    <location>
        <begin position="347"/>
        <end position="356"/>
    </location>
</feature>
<protein>
    <recommendedName>
        <fullName evidence="5">Htaa domain-containing protein</fullName>
    </recommendedName>
</protein>
<reference evidence="4" key="1">
    <citation type="journal article" date="2019" name="Int. J. Syst. Evol. Microbiol.">
        <title>The Global Catalogue of Microorganisms (GCM) 10K type strain sequencing project: providing services to taxonomists for standard genome sequencing and annotation.</title>
        <authorList>
            <consortium name="The Broad Institute Genomics Platform"/>
            <consortium name="The Broad Institute Genome Sequencing Center for Infectious Disease"/>
            <person name="Wu L."/>
            <person name="Ma J."/>
        </authorList>
    </citation>
    <scope>NUCLEOTIDE SEQUENCE [LARGE SCALE GENOMIC DNA]</scope>
    <source>
        <strain evidence="4">NBRC 106348</strain>
    </source>
</reference>
<organism evidence="3 4">
    <name type="scientific">Luteimicrobium album</name>
    <dbReference type="NCBI Taxonomy" id="1054550"/>
    <lineage>
        <taxon>Bacteria</taxon>
        <taxon>Bacillati</taxon>
        <taxon>Actinomycetota</taxon>
        <taxon>Actinomycetes</taxon>
        <taxon>Micrococcales</taxon>
        <taxon>Luteimicrobium</taxon>
    </lineage>
</organism>
<sequence length="483" mass="48847">MTRRATHRATSRATRTVGRVAALVLATVALGAPLAAATGAPASATSSGAVATDDDIPITVTVPDTAKADGPFTVSDASLRWALNAEAGSGAYFGGCNFLMAGRPGTDGNTHGGKVWTDATYYHATAGKVSVEKPDAKGVYRAATFASRCQAPGGQTVSTGNGLSTGTQVVVDGGTGTVDPDQGTATIRWKGTFTSVFYGGLTYWWASDPVLTVKADGTGTLTATAGGYGTSMEDQSKWDALPATTVVLADLKRVPLTGAKGFKVVPAYVGTAVTVPAGATAQAPRTSENASYWGSFPQSFVDFQAKTGQLSYWFASGGQRDPFKVAAPVYVSYDADAPVAVDPGDTTTGGGTGAGPATGPPTRSASRRRRPGDGRLRQLGRRGRRRLRDVRHPLSRGSPGSGGAGTPSALDPTDPIASDPGQAAFVAAAAPTVGGGKALVPALTAAAPSGGDVLTYATAGLLVLAAGAVHGFRRGWLVLPFLG</sequence>
<feature type="region of interest" description="Disordered" evidence="1">
    <location>
        <begin position="341"/>
        <end position="418"/>
    </location>
</feature>
<accession>A0ABQ6I0R0</accession>
<evidence type="ECO:0008006" key="5">
    <source>
        <dbReference type="Google" id="ProtNLM"/>
    </source>
</evidence>
<evidence type="ECO:0000256" key="2">
    <source>
        <dbReference type="SAM" id="SignalP"/>
    </source>
</evidence>
<dbReference type="EMBL" id="BSUK01000001">
    <property type="protein sequence ID" value="GMA24276.1"/>
    <property type="molecule type" value="Genomic_DNA"/>
</dbReference>
<keyword evidence="4" id="KW-1185">Reference proteome</keyword>
<name>A0ABQ6I0R0_9MICO</name>
<evidence type="ECO:0000313" key="3">
    <source>
        <dbReference type="EMBL" id="GMA24276.1"/>
    </source>
</evidence>
<dbReference type="Proteomes" id="UP001157091">
    <property type="component" value="Unassembled WGS sequence"/>
</dbReference>
<evidence type="ECO:0000256" key="1">
    <source>
        <dbReference type="SAM" id="MobiDB-lite"/>
    </source>
</evidence>
<gene>
    <name evidence="3" type="ORF">GCM10025864_20350</name>
</gene>
<proteinExistence type="predicted"/>
<feature type="compositionally biased region" description="Basic residues" evidence="1">
    <location>
        <begin position="378"/>
        <end position="389"/>
    </location>
</feature>
<keyword evidence="2" id="KW-0732">Signal</keyword>
<feature type="chain" id="PRO_5046850747" description="Htaa domain-containing protein" evidence="2">
    <location>
        <begin position="32"/>
        <end position="483"/>
    </location>
</feature>
<feature type="signal peptide" evidence="2">
    <location>
        <begin position="1"/>
        <end position="31"/>
    </location>
</feature>